<dbReference type="EMBL" id="BAABME010005304">
    <property type="protein sequence ID" value="GAA0165233.1"/>
    <property type="molecule type" value="Genomic_DNA"/>
</dbReference>
<evidence type="ECO:0000256" key="1">
    <source>
        <dbReference type="SAM" id="Coils"/>
    </source>
</evidence>
<keyword evidence="1" id="KW-0175">Coiled coil</keyword>
<name>A0AAV3QNF9_LITER</name>
<feature type="coiled-coil region" evidence="1">
    <location>
        <begin position="104"/>
        <end position="134"/>
    </location>
</feature>
<evidence type="ECO:0000313" key="3">
    <source>
        <dbReference type="Proteomes" id="UP001454036"/>
    </source>
</evidence>
<dbReference type="Proteomes" id="UP001454036">
    <property type="component" value="Unassembled WGS sequence"/>
</dbReference>
<proteinExistence type="predicted"/>
<sequence>MGRQSLISQEVFMWDGVLRSKWEVFEHLANVEDEVWRFNNCLPPKRWVPPTLLANIDEATEPGEAGSSSFSGSSDRAMSMLESINANMLKLVTDNESIKVDMRQLRLQQERMIMEQERMNVEQERMRVEQERMQIQFENMFPLIDYRRHEGMNIMLCFQIMYFVL</sequence>
<gene>
    <name evidence="2" type="ORF">LIER_20688</name>
</gene>
<accession>A0AAV3QNF9</accession>
<organism evidence="2 3">
    <name type="scientific">Lithospermum erythrorhizon</name>
    <name type="common">Purple gromwell</name>
    <name type="synonym">Lithospermum officinale var. erythrorhizon</name>
    <dbReference type="NCBI Taxonomy" id="34254"/>
    <lineage>
        <taxon>Eukaryota</taxon>
        <taxon>Viridiplantae</taxon>
        <taxon>Streptophyta</taxon>
        <taxon>Embryophyta</taxon>
        <taxon>Tracheophyta</taxon>
        <taxon>Spermatophyta</taxon>
        <taxon>Magnoliopsida</taxon>
        <taxon>eudicotyledons</taxon>
        <taxon>Gunneridae</taxon>
        <taxon>Pentapetalae</taxon>
        <taxon>asterids</taxon>
        <taxon>lamiids</taxon>
        <taxon>Boraginales</taxon>
        <taxon>Boraginaceae</taxon>
        <taxon>Boraginoideae</taxon>
        <taxon>Lithospermeae</taxon>
        <taxon>Lithospermum</taxon>
    </lineage>
</organism>
<dbReference type="AlphaFoldDB" id="A0AAV3QNF9"/>
<evidence type="ECO:0000313" key="2">
    <source>
        <dbReference type="EMBL" id="GAA0165233.1"/>
    </source>
</evidence>
<keyword evidence="3" id="KW-1185">Reference proteome</keyword>
<reference evidence="2 3" key="1">
    <citation type="submission" date="2024-01" db="EMBL/GenBank/DDBJ databases">
        <title>The complete chloroplast genome sequence of Lithospermum erythrorhizon: insights into the phylogenetic relationship among Boraginaceae species and the maternal lineages of purple gromwells.</title>
        <authorList>
            <person name="Okada T."/>
            <person name="Watanabe K."/>
        </authorList>
    </citation>
    <scope>NUCLEOTIDE SEQUENCE [LARGE SCALE GENOMIC DNA]</scope>
</reference>
<protein>
    <submittedName>
        <fullName evidence="2">Uncharacterized protein</fullName>
    </submittedName>
</protein>
<comment type="caution">
    <text evidence="2">The sequence shown here is derived from an EMBL/GenBank/DDBJ whole genome shotgun (WGS) entry which is preliminary data.</text>
</comment>